<comment type="caution">
    <text evidence="2">The sequence shown here is derived from an EMBL/GenBank/DDBJ whole genome shotgun (WGS) entry which is preliminary data.</text>
</comment>
<sequence length="183" mass="21081">MDTQELINELSELTLSNMKEAQEFLALSKEKLNRQPSSGSWSVLACIEHLNRYGDFYIPEIKSRLEKSRTKPSETFQPGLLGNYFAKSMLPKEKLNTMRTFQAMNPLDSLLDKQVLDRFIVQQREILMLLDKARAVDLAKIKTSISISKWIKLRLGDTFRVVVYHNLRHIVQAKKALTLISPS</sequence>
<feature type="domain" description="DinB-like" evidence="1">
    <location>
        <begin position="26"/>
        <end position="172"/>
    </location>
</feature>
<dbReference type="RefSeq" id="WP_320186476.1">
    <property type="nucleotide sequence ID" value="NZ_CP138332.1"/>
</dbReference>
<organism evidence="2 3">
    <name type="scientific">Sphingobacterium bambusae</name>
    <dbReference type="NCBI Taxonomy" id="662858"/>
    <lineage>
        <taxon>Bacteria</taxon>
        <taxon>Pseudomonadati</taxon>
        <taxon>Bacteroidota</taxon>
        <taxon>Sphingobacteriia</taxon>
        <taxon>Sphingobacteriales</taxon>
        <taxon>Sphingobacteriaceae</taxon>
        <taxon>Sphingobacterium</taxon>
    </lineage>
</organism>
<evidence type="ECO:0000313" key="2">
    <source>
        <dbReference type="EMBL" id="MFD2969263.1"/>
    </source>
</evidence>
<evidence type="ECO:0000259" key="1">
    <source>
        <dbReference type="Pfam" id="PF12867"/>
    </source>
</evidence>
<gene>
    <name evidence="2" type="ORF">ACFS7Y_17850</name>
</gene>
<dbReference type="Pfam" id="PF12867">
    <property type="entry name" value="DinB_2"/>
    <property type="match status" value="1"/>
</dbReference>
<keyword evidence="3" id="KW-1185">Reference proteome</keyword>
<accession>A0ABW6BIZ5</accession>
<dbReference type="InterPro" id="IPR024775">
    <property type="entry name" value="DinB-like"/>
</dbReference>
<dbReference type="EMBL" id="JBHUPB010000012">
    <property type="protein sequence ID" value="MFD2969263.1"/>
    <property type="molecule type" value="Genomic_DNA"/>
</dbReference>
<evidence type="ECO:0000313" key="3">
    <source>
        <dbReference type="Proteomes" id="UP001597525"/>
    </source>
</evidence>
<proteinExistence type="predicted"/>
<name>A0ABW6BIZ5_9SPHI</name>
<dbReference type="InterPro" id="IPR034660">
    <property type="entry name" value="DinB/YfiT-like"/>
</dbReference>
<protein>
    <submittedName>
        <fullName evidence="2">DinB family protein</fullName>
    </submittedName>
</protein>
<reference evidence="3" key="1">
    <citation type="journal article" date="2019" name="Int. J. Syst. Evol. Microbiol.">
        <title>The Global Catalogue of Microorganisms (GCM) 10K type strain sequencing project: providing services to taxonomists for standard genome sequencing and annotation.</title>
        <authorList>
            <consortium name="The Broad Institute Genomics Platform"/>
            <consortium name="The Broad Institute Genome Sequencing Center for Infectious Disease"/>
            <person name="Wu L."/>
            <person name="Ma J."/>
        </authorList>
    </citation>
    <scope>NUCLEOTIDE SEQUENCE [LARGE SCALE GENOMIC DNA]</scope>
    <source>
        <strain evidence="3">KCTC 22814</strain>
    </source>
</reference>
<dbReference type="Gene3D" id="1.20.120.450">
    <property type="entry name" value="dinb family like domain"/>
    <property type="match status" value="1"/>
</dbReference>
<dbReference type="Proteomes" id="UP001597525">
    <property type="component" value="Unassembled WGS sequence"/>
</dbReference>
<dbReference type="SUPFAM" id="SSF109854">
    <property type="entry name" value="DinB/YfiT-like putative metalloenzymes"/>
    <property type="match status" value="1"/>
</dbReference>